<protein>
    <recommendedName>
        <fullName evidence="1">Rubrerythrin diiron-binding domain-containing protein</fullName>
    </recommendedName>
</protein>
<feature type="domain" description="Rubrerythrin diiron-binding" evidence="1">
    <location>
        <begin position="10"/>
        <end position="154"/>
    </location>
</feature>
<dbReference type="GO" id="GO:0046872">
    <property type="term" value="F:metal ion binding"/>
    <property type="evidence" value="ECO:0007669"/>
    <property type="project" value="InterPro"/>
</dbReference>
<accession>Q2YZU1</accession>
<dbReference type="InterPro" id="IPR003251">
    <property type="entry name" value="Rr_diiron-bd_dom"/>
</dbReference>
<dbReference type="InterPro" id="IPR012347">
    <property type="entry name" value="Ferritin-like"/>
</dbReference>
<reference evidence="2" key="1">
    <citation type="journal article" date="2005" name="Environ. Microbiol.">
        <title>Lateral gene transfer and phylogenetic assignment of environmental fosmid clones.</title>
        <authorList>
            <person name="Nesbo C.L."/>
            <person name="Boucher Y."/>
            <person name="Dlutek M."/>
            <person name="Doolittle F.W."/>
        </authorList>
    </citation>
    <scope>NUCLEOTIDE SEQUENCE</scope>
</reference>
<name>Q2YZU1_9DELT</name>
<organism evidence="2">
    <name type="scientific">uncultured delta proteobacterium</name>
    <dbReference type="NCBI Taxonomy" id="34034"/>
    <lineage>
        <taxon>Bacteria</taxon>
        <taxon>Deltaproteobacteria</taxon>
        <taxon>environmental samples</taxon>
    </lineage>
</organism>
<dbReference type="AlphaFoldDB" id="Q2YZU1"/>
<proteinExistence type="predicted"/>
<evidence type="ECO:0000313" key="2">
    <source>
        <dbReference type="EMBL" id="CAI78607.1"/>
    </source>
</evidence>
<dbReference type="Gene3D" id="1.20.1260.10">
    <property type="match status" value="1"/>
</dbReference>
<sequence length="177" mass="20486">MDKNINKALEMLSKALDMEKEGKKFYKKILSQCQNDLGVEIFTMLIKDESMHIKKIIDIYDTIKDEKKWPTELKKIKTENNDVHHIINSMLSKHGNSIKTSMNDMEAIDIALDLENKSITFYKAQLKNASDSIEKIFIEKMIEEEKSHHLALADMKLYLTDPSSWFAEHEHIGLDGA</sequence>
<dbReference type="CDD" id="cd01045">
    <property type="entry name" value="Ferritin_like_AB"/>
    <property type="match status" value="1"/>
</dbReference>
<dbReference type="GO" id="GO:0016491">
    <property type="term" value="F:oxidoreductase activity"/>
    <property type="evidence" value="ECO:0007669"/>
    <property type="project" value="InterPro"/>
</dbReference>
<dbReference type="InterPro" id="IPR009078">
    <property type="entry name" value="Ferritin-like_SF"/>
</dbReference>
<dbReference type="SUPFAM" id="SSF47240">
    <property type="entry name" value="Ferritin-like"/>
    <property type="match status" value="1"/>
</dbReference>
<evidence type="ECO:0000259" key="1">
    <source>
        <dbReference type="Pfam" id="PF02915"/>
    </source>
</evidence>
<dbReference type="EMBL" id="AJ937767">
    <property type="protein sequence ID" value="CAI78607.1"/>
    <property type="molecule type" value="Genomic_DNA"/>
</dbReference>
<dbReference type="Pfam" id="PF02915">
    <property type="entry name" value="Rubrerythrin"/>
    <property type="match status" value="1"/>
</dbReference>